<comment type="caution">
    <text evidence="2">The sequence shown here is derived from an EMBL/GenBank/DDBJ whole genome shotgun (WGS) entry which is preliminary data.</text>
</comment>
<dbReference type="AlphaFoldDB" id="A0A8H5HM40"/>
<gene>
    <name evidence="2" type="ORF">D9615_002625</name>
</gene>
<reference evidence="2 3" key="1">
    <citation type="journal article" date="2020" name="ISME J.">
        <title>Uncovering the hidden diversity of litter-decomposition mechanisms in mushroom-forming fungi.</title>
        <authorList>
            <person name="Floudas D."/>
            <person name="Bentzer J."/>
            <person name="Ahren D."/>
            <person name="Johansson T."/>
            <person name="Persson P."/>
            <person name="Tunlid A."/>
        </authorList>
    </citation>
    <scope>NUCLEOTIDE SEQUENCE [LARGE SCALE GENOMIC DNA]</scope>
    <source>
        <strain evidence="2 3">CBS 661.87</strain>
    </source>
</reference>
<evidence type="ECO:0000256" key="1">
    <source>
        <dbReference type="SAM" id="MobiDB-lite"/>
    </source>
</evidence>
<sequence length="114" mass="12474">MEDVASFVEIPRILREIAGFEGEVSSLPCTVSLLRLTFAVPEDVVETSAILGTGDSAGADEDDFHTFKRQKNELDRDEKREEKMKRPGNLNTGVGVVKVSGKLASVPSKKVVHF</sequence>
<dbReference type="OrthoDB" id="3863715at2759"/>
<evidence type="ECO:0000313" key="2">
    <source>
        <dbReference type="EMBL" id="KAF5385981.1"/>
    </source>
</evidence>
<evidence type="ECO:0000313" key="3">
    <source>
        <dbReference type="Proteomes" id="UP000565441"/>
    </source>
</evidence>
<name>A0A8H5HM40_9AGAR</name>
<dbReference type="EMBL" id="JAACJP010000003">
    <property type="protein sequence ID" value="KAF5385981.1"/>
    <property type="molecule type" value="Genomic_DNA"/>
</dbReference>
<protein>
    <submittedName>
        <fullName evidence="2">Uncharacterized protein</fullName>
    </submittedName>
</protein>
<dbReference type="Proteomes" id="UP000565441">
    <property type="component" value="Unassembled WGS sequence"/>
</dbReference>
<feature type="compositionally biased region" description="Basic and acidic residues" evidence="1">
    <location>
        <begin position="64"/>
        <end position="85"/>
    </location>
</feature>
<organism evidence="2 3">
    <name type="scientific">Tricholomella constricta</name>
    <dbReference type="NCBI Taxonomy" id="117010"/>
    <lineage>
        <taxon>Eukaryota</taxon>
        <taxon>Fungi</taxon>
        <taxon>Dikarya</taxon>
        <taxon>Basidiomycota</taxon>
        <taxon>Agaricomycotina</taxon>
        <taxon>Agaricomycetes</taxon>
        <taxon>Agaricomycetidae</taxon>
        <taxon>Agaricales</taxon>
        <taxon>Tricholomatineae</taxon>
        <taxon>Lyophyllaceae</taxon>
        <taxon>Tricholomella</taxon>
    </lineage>
</organism>
<keyword evidence="3" id="KW-1185">Reference proteome</keyword>
<accession>A0A8H5HM40</accession>
<feature type="region of interest" description="Disordered" evidence="1">
    <location>
        <begin position="51"/>
        <end position="93"/>
    </location>
</feature>
<proteinExistence type="predicted"/>